<dbReference type="Pfam" id="PF24722">
    <property type="entry name" value="DUF7674"/>
    <property type="match status" value="1"/>
</dbReference>
<evidence type="ECO:0000313" key="3">
    <source>
        <dbReference type="Proteomes" id="UP000291101"/>
    </source>
</evidence>
<proteinExistence type="predicted"/>
<evidence type="ECO:0000313" key="2">
    <source>
        <dbReference type="EMBL" id="RYC10471.1"/>
    </source>
</evidence>
<dbReference type="GO" id="GO:0004820">
    <property type="term" value="F:glycine-tRNA ligase activity"/>
    <property type="evidence" value="ECO:0007669"/>
    <property type="project" value="InterPro"/>
</dbReference>
<reference evidence="2 3" key="1">
    <citation type="submission" date="2019-01" db="EMBL/GenBank/DDBJ databases">
        <title>Novel species of Nocardioides.</title>
        <authorList>
            <person name="Liu Q."/>
            <person name="X Y.-H."/>
        </authorList>
    </citation>
    <scope>NUCLEOTIDE SEQUENCE [LARGE SCALE GENOMIC DNA]</scope>
    <source>
        <strain evidence="2 3">HLT2-9</strain>
    </source>
</reference>
<sequence length="118" mass="12788">MTTSQDLVRRLVSDFPDLQAMMDEHLADQEGELLPYLFLADVARWAHKALDADPEGVGDVVDWLEDEFVIAEPAEQDLIGLGFVEAIPFPPEGAALLLRLGPALTHVAAELGLLPAAD</sequence>
<dbReference type="AlphaFoldDB" id="A0A4Q2SYC5"/>
<dbReference type="GO" id="GO:0006426">
    <property type="term" value="P:glycyl-tRNA aminoacylation"/>
    <property type="evidence" value="ECO:0007669"/>
    <property type="project" value="InterPro"/>
</dbReference>
<dbReference type="InterPro" id="IPR006194">
    <property type="entry name" value="Gly-tRNA-synth_heterodimer"/>
</dbReference>
<name>A0A4Q2SYC5_9ACTN</name>
<dbReference type="GO" id="GO:0005524">
    <property type="term" value="F:ATP binding"/>
    <property type="evidence" value="ECO:0007669"/>
    <property type="project" value="InterPro"/>
</dbReference>
<protein>
    <recommendedName>
        <fullName evidence="1">DUF7674 domain-containing protein</fullName>
    </recommendedName>
</protein>
<dbReference type="GO" id="GO:0005737">
    <property type="term" value="C:cytoplasm"/>
    <property type="evidence" value="ECO:0007669"/>
    <property type="project" value="InterPro"/>
</dbReference>
<comment type="caution">
    <text evidence="2">The sequence shown here is derived from an EMBL/GenBank/DDBJ whole genome shotgun (WGS) entry which is preliminary data.</text>
</comment>
<dbReference type="EMBL" id="SDWV01000012">
    <property type="protein sequence ID" value="RYC10471.1"/>
    <property type="molecule type" value="Genomic_DNA"/>
</dbReference>
<dbReference type="InterPro" id="IPR056091">
    <property type="entry name" value="DUF7674"/>
</dbReference>
<feature type="domain" description="DUF7674" evidence="1">
    <location>
        <begin position="9"/>
        <end position="92"/>
    </location>
</feature>
<keyword evidence="3" id="KW-1185">Reference proteome</keyword>
<dbReference type="Proteomes" id="UP000291101">
    <property type="component" value="Unassembled WGS sequence"/>
</dbReference>
<dbReference type="OrthoDB" id="8410617at2"/>
<evidence type="ECO:0000259" key="1">
    <source>
        <dbReference type="Pfam" id="PF24722"/>
    </source>
</evidence>
<gene>
    <name evidence="2" type="ORF">EUA94_13175</name>
</gene>
<accession>A0A4Q2SYC5</accession>
<dbReference type="PROSITE" id="PS50861">
    <property type="entry name" value="AA_TRNA_LIGASE_II_GLYAB"/>
    <property type="match status" value="1"/>
</dbReference>
<organism evidence="2 3">
    <name type="scientific">Nocardioides zhouii</name>
    <dbReference type="NCBI Taxonomy" id="1168729"/>
    <lineage>
        <taxon>Bacteria</taxon>
        <taxon>Bacillati</taxon>
        <taxon>Actinomycetota</taxon>
        <taxon>Actinomycetes</taxon>
        <taxon>Propionibacteriales</taxon>
        <taxon>Nocardioidaceae</taxon>
        <taxon>Nocardioides</taxon>
    </lineage>
</organism>
<dbReference type="RefSeq" id="WP_129427341.1">
    <property type="nucleotide sequence ID" value="NZ_SDWV01000012.1"/>
</dbReference>